<protein>
    <submittedName>
        <fullName evidence="3">MbnP family copper-binding protein</fullName>
    </submittedName>
</protein>
<comment type="caution">
    <text evidence="3">The sequence shown here is derived from an EMBL/GenBank/DDBJ whole genome shotgun (WGS) entry which is preliminary data.</text>
</comment>
<gene>
    <name evidence="3" type="ORF">VB620_02855</name>
</gene>
<dbReference type="Pfam" id="PF20243">
    <property type="entry name" value="MbnP"/>
    <property type="match status" value="1"/>
</dbReference>
<dbReference type="InterPro" id="IPR046863">
    <property type="entry name" value="MbnP-like_dom"/>
</dbReference>
<organism evidence="3 4">
    <name type="scientific">Nodularia harveyana UHCC-0300</name>
    <dbReference type="NCBI Taxonomy" id="2974287"/>
    <lineage>
        <taxon>Bacteria</taxon>
        <taxon>Bacillati</taxon>
        <taxon>Cyanobacteriota</taxon>
        <taxon>Cyanophyceae</taxon>
        <taxon>Nostocales</taxon>
        <taxon>Nodulariaceae</taxon>
        <taxon>Nodularia</taxon>
    </lineage>
</organism>
<keyword evidence="4" id="KW-1185">Reference proteome</keyword>
<feature type="domain" description="Copper-binding protein MbnP-like" evidence="2">
    <location>
        <begin position="101"/>
        <end position="335"/>
    </location>
</feature>
<evidence type="ECO:0000259" key="2">
    <source>
        <dbReference type="Pfam" id="PF20243"/>
    </source>
</evidence>
<sequence>MSKDRVSNLTRDYLTDVEKLKMLFNMETFNLSLLILYSYLSLTHCHLTAAHPLPRIGRYLDQSIGEVMQLSAKLAVFTLITIPCTAILGNYAISLASTTETQEVTIRFNSKVAQQPFECGKTYTLGKPAKKFTLSDFRFYVSDVALIDINGKAVPLTLTQDSKWQYQNIALLDFENKSGACVNGTVETRNQVIGQVPKGNYQGLQFTLGVPFDLNHEDSVTAPSPLNLTSLWWNWLFGYKFARIDLNNHNHTSPGAKHSESNHQAQGFPIHLGSTGCQATTDSQKPSSCKNPNTAKVVLTKFDPNKNIVVADLAALLANTNLTINQPNTPPGCMSSPDDSDCVGIMTNFGLPFGNQPASEQKFFRVE</sequence>
<keyword evidence="1" id="KW-0812">Transmembrane</keyword>
<evidence type="ECO:0000256" key="1">
    <source>
        <dbReference type="SAM" id="Phobius"/>
    </source>
</evidence>
<proteinExistence type="predicted"/>
<keyword evidence="1" id="KW-0472">Membrane</keyword>
<name>A0ABU5UCY0_9CYAN</name>
<dbReference type="InterPro" id="IPR023977">
    <property type="entry name" value="MbnP-like"/>
</dbReference>
<reference evidence="3 4" key="1">
    <citation type="submission" date="2023-12" db="EMBL/GenBank/DDBJ databases">
        <title>Baltic Sea Cyanobacteria.</title>
        <authorList>
            <person name="Delbaje E."/>
            <person name="Fewer D.P."/>
            <person name="Shishido T.K."/>
        </authorList>
    </citation>
    <scope>NUCLEOTIDE SEQUENCE [LARGE SCALE GENOMIC DNA]</scope>
    <source>
        <strain evidence="3 4">UHCC-0300</strain>
    </source>
</reference>
<evidence type="ECO:0000313" key="3">
    <source>
        <dbReference type="EMBL" id="MEA5580276.1"/>
    </source>
</evidence>
<evidence type="ECO:0000313" key="4">
    <source>
        <dbReference type="Proteomes" id="UP001302120"/>
    </source>
</evidence>
<dbReference type="EMBL" id="JAYGHG010000003">
    <property type="protein sequence ID" value="MEA5580276.1"/>
    <property type="molecule type" value="Genomic_DNA"/>
</dbReference>
<keyword evidence="1" id="KW-1133">Transmembrane helix</keyword>
<dbReference type="NCBIfam" id="TIGR04052">
    <property type="entry name" value="MbnP_like_WxW"/>
    <property type="match status" value="1"/>
</dbReference>
<accession>A0ABU5UCY0</accession>
<dbReference type="RefSeq" id="WP_323194624.1">
    <property type="nucleotide sequence ID" value="NZ_JAYGHG010000003.1"/>
</dbReference>
<feature type="transmembrane region" description="Helical" evidence="1">
    <location>
        <begin position="31"/>
        <end position="53"/>
    </location>
</feature>
<dbReference type="Proteomes" id="UP001302120">
    <property type="component" value="Unassembled WGS sequence"/>
</dbReference>